<dbReference type="GO" id="GO:0015031">
    <property type="term" value="P:protein transport"/>
    <property type="evidence" value="ECO:0007669"/>
    <property type="project" value="UniProtKB-KW"/>
</dbReference>
<proteinExistence type="inferred from homology"/>
<dbReference type="GO" id="GO:0005546">
    <property type="term" value="F:phosphatidylinositol-4,5-bisphosphate binding"/>
    <property type="evidence" value="ECO:0007669"/>
    <property type="project" value="InterPro"/>
</dbReference>
<dbReference type="InterPro" id="IPR004140">
    <property type="entry name" value="Exo70"/>
</dbReference>
<feature type="compositionally biased region" description="Low complexity" evidence="4">
    <location>
        <begin position="23"/>
        <end position="38"/>
    </location>
</feature>
<protein>
    <recommendedName>
        <fullName evidence="3">Exocyst subunit Exo70 family protein</fullName>
    </recommendedName>
</protein>
<dbReference type="PANTHER" id="PTHR12542:SF127">
    <property type="entry name" value="EXOCYST COMPLEX COMPONENT EXO70C1"/>
    <property type="match status" value="1"/>
</dbReference>
<evidence type="ECO:0000256" key="4">
    <source>
        <dbReference type="SAM" id="MobiDB-lite"/>
    </source>
</evidence>
<reference evidence="6 7" key="1">
    <citation type="journal article" date="2017" name="Mol. Plant">
        <title>The Genome of Medicinal Plant Macleaya cordata Provides New Insights into Benzylisoquinoline Alkaloids Metabolism.</title>
        <authorList>
            <person name="Liu X."/>
            <person name="Liu Y."/>
            <person name="Huang P."/>
            <person name="Ma Y."/>
            <person name="Qing Z."/>
            <person name="Tang Q."/>
            <person name="Cao H."/>
            <person name="Cheng P."/>
            <person name="Zheng Y."/>
            <person name="Yuan Z."/>
            <person name="Zhou Y."/>
            <person name="Liu J."/>
            <person name="Tang Z."/>
            <person name="Zhuo Y."/>
            <person name="Zhang Y."/>
            <person name="Yu L."/>
            <person name="Huang J."/>
            <person name="Yang P."/>
            <person name="Peng Q."/>
            <person name="Zhang J."/>
            <person name="Jiang W."/>
            <person name="Zhang Z."/>
            <person name="Lin K."/>
            <person name="Ro D.K."/>
            <person name="Chen X."/>
            <person name="Xiong X."/>
            <person name="Shang Y."/>
            <person name="Huang S."/>
            <person name="Zeng J."/>
        </authorList>
    </citation>
    <scope>NUCLEOTIDE SEQUENCE [LARGE SCALE GENOMIC DNA]</scope>
    <source>
        <strain evidence="7">cv. BLH2017</strain>
        <tissue evidence="6">Root</tissue>
    </source>
</reference>
<dbReference type="OrthoDB" id="1922221at2759"/>
<dbReference type="EMBL" id="MVGT01002051">
    <property type="protein sequence ID" value="OVA09616.1"/>
    <property type="molecule type" value="Genomic_DNA"/>
</dbReference>
<feature type="region of interest" description="Disordered" evidence="4">
    <location>
        <begin position="1"/>
        <end position="76"/>
    </location>
</feature>
<keyword evidence="3" id="KW-0653">Protein transport</keyword>
<name>A0A200QGP5_MACCD</name>
<organism evidence="6 7">
    <name type="scientific">Macleaya cordata</name>
    <name type="common">Five-seeded plume-poppy</name>
    <name type="synonym">Bocconia cordata</name>
    <dbReference type="NCBI Taxonomy" id="56857"/>
    <lineage>
        <taxon>Eukaryota</taxon>
        <taxon>Viridiplantae</taxon>
        <taxon>Streptophyta</taxon>
        <taxon>Embryophyta</taxon>
        <taxon>Tracheophyta</taxon>
        <taxon>Spermatophyta</taxon>
        <taxon>Magnoliopsida</taxon>
        <taxon>Ranunculales</taxon>
        <taxon>Papaveraceae</taxon>
        <taxon>Papaveroideae</taxon>
        <taxon>Macleaya</taxon>
    </lineage>
</organism>
<evidence type="ECO:0000259" key="5">
    <source>
        <dbReference type="Pfam" id="PF03081"/>
    </source>
</evidence>
<dbReference type="InParanoid" id="A0A200QGP5"/>
<comment type="similarity">
    <text evidence="1 3">Belongs to the EXO70 family.</text>
</comment>
<dbReference type="OMA" id="VEIATWI"/>
<dbReference type="FunFam" id="1.20.1280.170:FF:000003">
    <property type="entry name" value="Exocyst subunit Exo70 family protein"/>
    <property type="match status" value="1"/>
</dbReference>
<evidence type="ECO:0000313" key="6">
    <source>
        <dbReference type="EMBL" id="OVA09616.1"/>
    </source>
</evidence>
<dbReference type="PANTHER" id="PTHR12542">
    <property type="entry name" value="EXOCYST COMPLEX PROTEIN EXO70"/>
    <property type="match status" value="1"/>
</dbReference>
<sequence>MEKNPPEKSGSFACRSSDHLIINNNNNANNPEPTTTPTVAEQQIPSSSPHQSTDVDPKPEESPTLNNNNNNNNNEDNISQEELLADSENKTEEEDSSDLASNITRLSEDIDRFRTLLSSTTVDDQNPPPNPPEIPVSIENFVKFVEADILNQDSSKEPEKWLQDSDEGPSLLQSIDRIWKLTNSLGDFHFDPQYAASLNRTGTVLQKAMSFLEEEFRALLEDSRSCDTEPIVTNPKTKKQGSFSDHDRCTLPEPGSSGDVKFPGYTPEVVSNLNRIATAMISAGYETECCQVYSITRRNVFDESLNKLGFEKISIDDVQKMQWESLESEIATWIKTFKRCITVYFAGERKLCEAVFSDFPPVSASLFSNLTRSVIIQLLNFAEAVAMTKRSAEKLFKFLDMYETLRDLIPAMDEIFFDESSAELKSEISSARSRLGEAVVSIFCDLENSIKSDTGRTPVPGGAVHPLTRYTMNYLKYACEYKDTLEQVFLEHKKIDNNSDAESDTPNHNSQTVQTSPFAMQLMNVMDLLDANLETKAKLYKDLSLSYIFLMNNGRYIMQKIKGSVEIYHLMGDTWSRKRSSDLRQYHKNYQRETWGKVLACLRDEGLQVNGKVSKPVLKERFKTFNSIFEEIHKAQSSWVVSDEQLQSELRVSISAVMIPAYRSFLARFRQYLDSGRQSEKYIKYGPEDIETSIDELFDGNPASMVRRRT</sequence>
<dbReference type="Proteomes" id="UP000195402">
    <property type="component" value="Unassembled WGS sequence"/>
</dbReference>
<evidence type="ECO:0000256" key="1">
    <source>
        <dbReference type="ARBA" id="ARBA00006756"/>
    </source>
</evidence>
<gene>
    <name evidence="6" type="ORF">BVC80_9101g144</name>
</gene>
<feature type="domain" description="Exocyst complex subunit Exo70 C-terminal" evidence="5">
    <location>
        <begin position="332"/>
        <end position="696"/>
    </location>
</feature>
<comment type="caution">
    <text evidence="6">The sequence shown here is derived from an EMBL/GenBank/DDBJ whole genome shotgun (WGS) entry which is preliminary data.</text>
</comment>
<dbReference type="FunCoup" id="A0A200QGP5">
    <property type="interactions" value="2450"/>
</dbReference>
<evidence type="ECO:0000313" key="7">
    <source>
        <dbReference type="Proteomes" id="UP000195402"/>
    </source>
</evidence>
<dbReference type="Gene3D" id="1.20.1280.170">
    <property type="entry name" value="Exocyst complex component Exo70"/>
    <property type="match status" value="1"/>
</dbReference>
<feature type="compositionally biased region" description="Polar residues" evidence="4">
    <location>
        <begin position="39"/>
        <end position="52"/>
    </location>
</feature>
<accession>A0A200QGP5</accession>
<keyword evidence="2 3" id="KW-0813">Transport</keyword>
<dbReference type="AlphaFoldDB" id="A0A200QGP5"/>
<evidence type="ECO:0000256" key="3">
    <source>
        <dbReference type="RuleBase" id="RU365026"/>
    </source>
</evidence>
<dbReference type="GO" id="GO:0006887">
    <property type="term" value="P:exocytosis"/>
    <property type="evidence" value="ECO:0007669"/>
    <property type="project" value="UniProtKB-KW"/>
</dbReference>
<dbReference type="Pfam" id="PF03081">
    <property type="entry name" value="Exo70_C"/>
    <property type="match status" value="1"/>
</dbReference>
<dbReference type="GO" id="GO:0000145">
    <property type="term" value="C:exocyst"/>
    <property type="evidence" value="ECO:0007669"/>
    <property type="project" value="InterPro"/>
</dbReference>
<keyword evidence="7" id="KW-1185">Reference proteome</keyword>
<evidence type="ECO:0000256" key="2">
    <source>
        <dbReference type="ARBA" id="ARBA00022448"/>
    </source>
</evidence>
<dbReference type="InterPro" id="IPR046364">
    <property type="entry name" value="Exo70_C"/>
</dbReference>
<dbReference type="STRING" id="56857.A0A200QGP5"/>
<dbReference type="SUPFAM" id="SSF74788">
    <property type="entry name" value="Cullin repeat-like"/>
    <property type="match status" value="1"/>
</dbReference>
<dbReference type="Pfam" id="PF20669">
    <property type="entry name" value="Exo70_N"/>
    <property type="match status" value="1"/>
</dbReference>
<keyword evidence="3" id="KW-0268">Exocytosis</keyword>
<comment type="function">
    <text evidence="3">Component of the exocyst complex.</text>
</comment>
<dbReference type="InterPro" id="IPR016159">
    <property type="entry name" value="Cullin_repeat-like_dom_sf"/>
</dbReference>